<evidence type="ECO:0000313" key="7">
    <source>
        <dbReference type="Proteomes" id="UP000030021"/>
    </source>
</evidence>
<dbReference type="PANTHER" id="PTHR30537:SF26">
    <property type="entry name" value="GLYCINE CLEAVAGE SYSTEM TRANSCRIPTIONAL ACTIVATOR"/>
    <property type="match status" value="1"/>
</dbReference>
<comment type="similarity">
    <text evidence="1">Belongs to the LysR transcriptional regulatory family.</text>
</comment>
<evidence type="ECO:0000259" key="5">
    <source>
        <dbReference type="PROSITE" id="PS50931"/>
    </source>
</evidence>
<feature type="domain" description="HTH lysR-type" evidence="5">
    <location>
        <begin position="9"/>
        <end position="66"/>
    </location>
</feature>
<dbReference type="Gene3D" id="3.40.190.10">
    <property type="entry name" value="Periplasmic binding protein-like II"/>
    <property type="match status" value="2"/>
</dbReference>
<evidence type="ECO:0000256" key="4">
    <source>
        <dbReference type="ARBA" id="ARBA00023163"/>
    </source>
</evidence>
<organism evidence="6 7">
    <name type="scientific">Roseovarius mucosus DSM 17069</name>
    <dbReference type="NCBI Taxonomy" id="1288298"/>
    <lineage>
        <taxon>Bacteria</taxon>
        <taxon>Pseudomonadati</taxon>
        <taxon>Pseudomonadota</taxon>
        <taxon>Alphaproteobacteria</taxon>
        <taxon>Rhodobacterales</taxon>
        <taxon>Roseobacteraceae</taxon>
        <taxon>Roseovarius</taxon>
    </lineage>
</organism>
<dbReference type="STRING" id="215743.ROSMUCSMR3_00144"/>
<dbReference type="InterPro" id="IPR036388">
    <property type="entry name" value="WH-like_DNA-bd_sf"/>
</dbReference>
<dbReference type="GO" id="GO:0003700">
    <property type="term" value="F:DNA-binding transcription factor activity"/>
    <property type="evidence" value="ECO:0007669"/>
    <property type="project" value="InterPro"/>
</dbReference>
<evidence type="ECO:0000256" key="3">
    <source>
        <dbReference type="ARBA" id="ARBA00023125"/>
    </source>
</evidence>
<dbReference type="Gene3D" id="1.10.10.10">
    <property type="entry name" value="Winged helix-like DNA-binding domain superfamily/Winged helix DNA-binding domain"/>
    <property type="match status" value="1"/>
</dbReference>
<dbReference type="RefSeq" id="WP_037271792.1">
    <property type="nucleotide sequence ID" value="NZ_KN293978.2"/>
</dbReference>
<dbReference type="PATRIC" id="fig|1288298.3.peg.1615"/>
<reference evidence="6 7" key="1">
    <citation type="submission" date="2013-01" db="EMBL/GenBank/DDBJ databases">
        <authorList>
            <person name="Fiebig A."/>
            <person name="Goeker M."/>
            <person name="Klenk H.-P.P."/>
        </authorList>
    </citation>
    <scope>NUCLEOTIDE SEQUENCE [LARGE SCALE GENOMIC DNA]</scope>
    <source>
        <strain evidence="6 7">DSM 17069</strain>
    </source>
</reference>
<dbReference type="EMBL" id="AONH01000007">
    <property type="protein sequence ID" value="KGM88765.1"/>
    <property type="molecule type" value="Genomic_DNA"/>
</dbReference>
<dbReference type="PROSITE" id="PS50931">
    <property type="entry name" value="HTH_LYSR"/>
    <property type="match status" value="1"/>
</dbReference>
<dbReference type="SUPFAM" id="SSF53850">
    <property type="entry name" value="Periplasmic binding protein-like II"/>
    <property type="match status" value="1"/>
</dbReference>
<dbReference type="GO" id="GO:0006351">
    <property type="term" value="P:DNA-templated transcription"/>
    <property type="evidence" value="ECO:0007669"/>
    <property type="project" value="TreeGrafter"/>
</dbReference>
<protein>
    <submittedName>
        <fullName evidence="6">Transcriptional regulator, LysR family</fullName>
    </submittedName>
</protein>
<dbReference type="InterPro" id="IPR005119">
    <property type="entry name" value="LysR_subst-bd"/>
</dbReference>
<dbReference type="SUPFAM" id="SSF46785">
    <property type="entry name" value="Winged helix' DNA-binding domain"/>
    <property type="match status" value="1"/>
</dbReference>
<dbReference type="PRINTS" id="PR00039">
    <property type="entry name" value="HTHLYSR"/>
</dbReference>
<dbReference type="PANTHER" id="PTHR30537">
    <property type="entry name" value="HTH-TYPE TRANSCRIPTIONAL REGULATOR"/>
    <property type="match status" value="1"/>
</dbReference>
<keyword evidence="2" id="KW-0805">Transcription regulation</keyword>
<dbReference type="Pfam" id="PF00126">
    <property type="entry name" value="HTH_1"/>
    <property type="match status" value="1"/>
</dbReference>
<dbReference type="Proteomes" id="UP000030021">
    <property type="component" value="Unassembled WGS sequence"/>
</dbReference>
<evidence type="ECO:0000256" key="2">
    <source>
        <dbReference type="ARBA" id="ARBA00023015"/>
    </source>
</evidence>
<comment type="caution">
    <text evidence="6">The sequence shown here is derived from an EMBL/GenBank/DDBJ whole genome shotgun (WGS) entry which is preliminary data.</text>
</comment>
<dbReference type="AlphaFoldDB" id="A0A0A0HNH8"/>
<name>A0A0A0HNH8_9RHOB</name>
<accession>A0A0A0HNH8</accession>
<dbReference type="Pfam" id="PF03466">
    <property type="entry name" value="LysR_substrate"/>
    <property type="match status" value="1"/>
</dbReference>
<dbReference type="InterPro" id="IPR036390">
    <property type="entry name" value="WH_DNA-bd_sf"/>
</dbReference>
<dbReference type="InterPro" id="IPR000847">
    <property type="entry name" value="LysR_HTH_N"/>
</dbReference>
<evidence type="ECO:0000313" key="6">
    <source>
        <dbReference type="EMBL" id="KGM88765.1"/>
    </source>
</evidence>
<dbReference type="OrthoDB" id="5526340at2"/>
<dbReference type="HOGENOM" id="CLU_039613_37_1_5"/>
<dbReference type="eggNOG" id="COG0583">
    <property type="taxonomic scope" value="Bacteria"/>
</dbReference>
<sequence>MTLPRRFLPSISSLRALEALDRLGSATAAAAELSQTQSAVSRQLKTLEDQLGVALIVRQGRSIHLSPEAADYADKIRGALQQIAQASLTLTANPAGGSLSLAILPTFGMRWLVPRLAEFARLYPEVTINLSTRLKPFNFVTEPFDAAIHFGEPNWIGTEALKLRTERVVAVATPEFLAGHAPITAAADLLRLPLLQIETRPGAWPAWFEAQGVTGAKVSGTIYDQFSTITQAALHGLGVALLPDYLAEQDLATGRLRSAWGDKTLISGAYYLVWPVQNGRDPALCKFRDWLAGQAEDEDLLPR</sequence>
<dbReference type="GO" id="GO:0043565">
    <property type="term" value="F:sequence-specific DNA binding"/>
    <property type="evidence" value="ECO:0007669"/>
    <property type="project" value="TreeGrafter"/>
</dbReference>
<keyword evidence="3" id="KW-0238">DNA-binding</keyword>
<keyword evidence="4" id="KW-0804">Transcription</keyword>
<evidence type="ECO:0000256" key="1">
    <source>
        <dbReference type="ARBA" id="ARBA00009437"/>
    </source>
</evidence>
<proteinExistence type="inferred from homology"/>
<gene>
    <name evidence="6" type="ORF">rosmuc_01603</name>
</gene>
<dbReference type="InterPro" id="IPR058163">
    <property type="entry name" value="LysR-type_TF_proteobact-type"/>
</dbReference>